<feature type="compositionally biased region" description="Basic and acidic residues" evidence="1">
    <location>
        <begin position="132"/>
        <end position="142"/>
    </location>
</feature>
<feature type="domain" description="DUF2382" evidence="3">
    <location>
        <begin position="164"/>
        <end position="277"/>
    </location>
</feature>
<evidence type="ECO:0000313" key="5">
    <source>
        <dbReference type="Proteomes" id="UP000571817"/>
    </source>
</evidence>
<dbReference type="EMBL" id="JACCFW010000001">
    <property type="protein sequence ID" value="NYJ76058.1"/>
    <property type="molecule type" value="Genomic_DNA"/>
</dbReference>
<dbReference type="SUPFAM" id="SSF50346">
    <property type="entry name" value="PRC-barrel domain"/>
    <property type="match status" value="1"/>
</dbReference>
<sequence length="284" mass="31035">MITDDDVQTWGGRDAVDRDGHVVGEVGEVYLDDRTGTPTWVSVATASGSGAQFVPLHEAWVDDGEIAFPYTHDQISRAPRLAPGEHLDVDQERRLYDHYGVEYDDLDDADELDLFARAGDVRPDAGQTDSVGEDKPPLDGVKRARLPGPPAPPEDDVAPVETTCLEERLVVGTRVRVSGRTRITTRVVTEERTITVAVRREELVVEHEPATERGAEADGGADGSLGVHPLADTPRVLVLHEEVPVVIMQSRPVETVRIGVRTVTVDQQVSENVRREFLAGDDAD</sequence>
<feature type="domain" description="PRC-barrel" evidence="2">
    <location>
        <begin position="12"/>
        <end position="65"/>
    </location>
</feature>
<dbReference type="Gene3D" id="3.90.50.10">
    <property type="entry name" value="Photosynthetic Reaction Center, subunit H, domain 2"/>
    <property type="match status" value="1"/>
</dbReference>
<evidence type="ECO:0000313" key="4">
    <source>
        <dbReference type="EMBL" id="NYJ76058.1"/>
    </source>
</evidence>
<dbReference type="RefSeq" id="WP_179483160.1">
    <property type="nucleotide sequence ID" value="NZ_JACCFW010000001.1"/>
</dbReference>
<proteinExistence type="predicted"/>
<gene>
    <name evidence="4" type="ORF">HNR15_003021</name>
</gene>
<dbReference type="Pfam" id="PF05239">
    <property type="entry name" value="PRC"/>
    <property type="match status" value="1"/>
</dbReference>
<dbReference type="Proteomes" id="UP000571817">
    <property type="component" value="Unassembled WGS sequence"/>
</dbReference>
<organism evidence="4 5">
    <name type="scientific">Allobranchiibius huperziae</name>
    <dbReference type="NCBI Taxonomy" id="1874116"/>
    <lineage>
        <taxon>Bacteria</taxon>
        <taxon>Bacillati</taxon>
        <taxon>Actinomycetota</taxon>
        <taxon>Actinomycetes</taxon>
        <taxon>Micrococcales</taxon>
        <taxon>Dermacoccaceae</taxon>
        <taxon>Allobranchiibius</taxon>
    </lineage>
</organism>
<protein>
    <submittedName>
        <fullName evidence="4">Sporulation protein YlmC with PRC-barrel domain</fullName>
    </submittedName>
</protein>
<evidence type="ECO:0000259" key="3">
    <source>
        <dbReference type="Pfam" id="PF09557"/>
    </source>
</evidence>
<dbReference type="InterPro" id="IPR011033">
    <property type="entry name" value="PRC_barrel-like_sf"/>
</dbReference>
<reference evidence="4 5" key="1">
    <citation type="submission" date="2020-07" db="EMBL/GenBank/DDBJ databases">
        <title>Sequencing the genomes of 1000 actinobacteria strains.</title>
        <authorList>
            <person name="Klenk H.-P."/>
        </authorList>
    </citation>
    <scope>NUCLEOTIDE SEQUENCE [LARGE SCALE GENOMIC DNA]</scope>
    <source>
        <strain evidence="4 5">DSM 29531</strain>
    </source>
</reference>
<dbReference type="InterPro" id="IPR052967">
    <property type="entry name" value="Stress_Response_Assoc"/>
</dbReference>
<dbReference type="InterPro" id="IPR014747">
    <property type="entry name" value="Bac_photo_RC_H_C"/>
</dbReference>
<evidence type="ECO:0000256" key="1">
    <source>
        <dbReference type="SAM" id="MobiDB-lite"/>
    </source>
</evidence>
<dbReference type="PANTHER" id="PTHR38463">
    <property type="entry name" value="STRESS RESPONSE PROTEIN YSNF"/>
    <property type="match status" value="1"/>
</dbReference>
<dbReference type="PANTHER" id="PTHR38463:SF1">
    <property type="entry name" value="STRESS RESPONSE PROTEIN YSNF"/>
    <property type="match status" value="1"/>
</dbReference>
<dbReference type="InterPro" id="IPR019060">
    <property type="entry name" value="DUF2382"/>
</dbReference>
<dbReference type="Pfam" id="PF09557">
    <property type="entry name" value="DUF2382"/>
    <property type="match status" value="1"/>
</dbReference>
<dbReference type="GO" id="GO:0030077">
    <property type="term" value="C:plasma membrane light-harvesting complex"/>
    <property type="evidence" value="ECO:0007669"/>
    <property type="project" value="InterPro"/>
</dbReference>
<keyword evidence="5" id="KW-1185">Reference proteome</keyword>
<dbReference type="GO" id="GO:0019684">
    <property type="term" value="P:photosynthesis, light reaction"/>
    <property type="evidence" value="ECO:0007669"/>
    <property type="project" value="InterPro"/>
</dbReference>
<dbReference type="InterPro" id="IPR027275">
    <property type="entry name" value="PRC-brl_dom"/>
</dbReference>
<name>A0A853DGZ3_9MICO</name>
<comment type="caution">
    <text evidence="4">The sequence shown here is derived from an EMBL/GenBank/DDBJ whole genome shotgun (WGS) entry which is preliminary data.</text>
</comment>
<feature type="region of interest" description="Disordered" evidence="1">
    <location>
        <begin position="120"/>
        <end position="158"/>
    </location>
</feature>
<accession>A0A853DGZ3</accession>
<evidence type="ECO:0000259" key="2">
    <source>
        <dbReference type="Pfam" id="PF05239"/>
    </source>
</evidence>
<dbReference type="AlphaFoldDB" id="A0A853DGZ3"/>